<evidence type="ECO:0000313" key="4">
    <source>
        <dbReference type="EMBL" id="QWU13121.1"/>
    </source>
</evidence>
<dbReference type="Proteomes" id="UP000198809">
    <property type="component" value="Unassembled WGS sequence"/>
</dbReference>
<name>A0A1H8TZL0_9BACL</name>
<dbReference type="InterPro" id="IPR041183">
    <property type="entry name" value="Cyclophilin-like"/>
</dbReference>
<dbReference type="EMBL" id="CP076607">
    <property type="protein sequence ID" value="QWU13121.1"/>
    <property type="molecule type" value="Genomic_DNA"/>
</dbReference>
<protein>
    <submittedName>
        <fullName evidence="5">Cyclophilin-like</fullName>
    </submittedName>
</protein>
<organism evidence="5 6">
    <name type="scientific">Paenibacillus sophorae</name>
    <dbReference type="NCBI Taxonomy" id="1333845"/>
    <lineage>
        <taxon>Bacteria</taxon>
        <taxon>Bacillati</taxon>
        <taxon>Bacillota</taxon>
        <taxon>Bacilli</taxon>
        <taxon>Bacillales</taxon>
        <taxon>Paenibacillaceae</taxon>
        <taxon>Paenibacillus</taxon>
    </lineage>
</organism>
<dbReference type="Gene3D" id="2.40.100.20">
    <property type="match status" value="1"/>
</dbReference>
<sequence>MKKLFVLFLAVITILTLAACGNGNNASNHTEQPQNSSQSLTEGTTAKNEGSAAPSDDRTVGDDNRVRVASDGARMQTDNPNVATHVLEGGTKINMHFGDVVIPGTLNDSITAQNLISKLPYTVYVNRYSHDFCGVMDDPLEYREEDVHYGWFNGDIDFATDANYFTILFEDEEKSEQYGYQVNIGKIDSDLSVISKLTGSYDVLIELAK</sequence>
<feature type="signal peptide" evidence="2">
    <location>
        <begin position="1"/>
        <end position="18"/>
    </location>
</feature>
<dbReference type="Proteomes" id="UP000683429">
    <property type="component" value="Chromosome"/>
</dbReference>
<evidence type="ECO:0000259" key="3">
    <source>
        <dbReference type="Pfam" id="PF18050"/>
    </source>
</evidence>
<feature type="compositionally biased region" description="Polar residues" evidence="1">
    <location>
        <begin position="26"/>
        <end position="48"/>
    </location>
</feature>
<dbReference type="AlphaFoldDB" id="A0A1H8TZL0"/>
<dbReference type="InterPro" id="IPR029000">
    <property type="entry name" value="Cyclophilin-like_dom_sf"/>
</dbReference>
<evidence type="ECO:0000313" key="6">
    <source>
        <dbReference type="Proteomes" id="UP000198809"/>
    </source>
</evidence>
<evidence type="ECO:0000313" key="5">
    <source>
        <dbReference type="EMBL" id="SEO96439.1"/>
    </source>
</evidence>
<evidence type="ECO:0000256" key="2">
    <source>
        <dbReference type="SAM" id="SignalP"/>
    </source>
</evidence>
<keyword evidence="2" id="KW-0732">Signal</keyword>
<feature type="domain" description="Cyclophilin-like" evidence="3">
    <location>
        <begin position="95"/>
        <end position="206"/>
    </location>
</feature>
<keyword evidence="7" id="KW-1185">Reference proteome</keyword>
<dbReference type="Pfam" id="PF18050">
    <property type="entry name" value="Cyclophil_like2"/>
    <property type="match status" value="1"/>
</dbReference>
<gene>
    <name evidence="4" type="ORF">KP014_13855</name>
    <name evidence="5" type="ORF">SAMN04487895_115123</name>
</gene>
<dbReference type="SUPFAM" id="SSF50891">
    <property type="entry name" value="Cyclophilin-like"/>
    <property type="match status" value="1"/>
</dbReference>
<proteinExistence type="predicted"/>
<accession>A0A1H8TZL0</accession>
<dbReference type="RefSeq" id="WP_216700351.1">
    <property type="nucleotide sequence ID" value="NZ_CP076607.1"/>
</dbReference>
<dbReference type="STRING" id="1333845.SAMN04487895_115123"/>
<dbReference type="PROSITE" id="PS51257">
    <property type="entry name" value="PROKAR_LIPOPROTEIN"/>
    <property type="match status" value="1"/>
</dbReference>
<feature type="region of interest" description="Disordered" evidence="1">
    <location>
        <begin position="26"/>
        <end position="63"/>
    </location>
</feature>
<feature type="chain" id="PRO_5038500241" evidence="2">
    <location>
        <begin position="19"/>
        <end position="209"/>
    </location>
</feature>
<reference evidence="5 6" key="1">
    <citation type="submission" date="2016-10" db="EMBL/GenBank/DDBJ databases">
        <authorList>
            <person name="de Groot N.N."/>
        </authorList>
    </citation>
    <scope>NUCLEOTIDE SEQUENCE [LARGE SCALE GENOMIC DNA]</scope>
    <source>
        <strain evidence="5 6">CGMCC 1.10238</strain>
    </source>
</reference>
<evidence type="ECO:0000256" key="1">
    <source>
        <dbReference type="SAM" id="MobiDB-lite"/>
    </source>
</evidence>
<dbReference type="EMBL" id="FODH01000015">
    <property type="protein sequence ID" value="SEO96439.1"/>
    <property type="molecule type" value="Genomic_DNA"/>
</dbReference>
<reference evidence="4 7" key="2">
    <citation type="submission" date="2021-06" db="EMBL/GenBank/DDBJ databases">
        <title>Whole genome sequence of Paenibacillus sophorae DSM23020 for comparative genomics.</title>
        <authorList>
            <person name="Kim M.-J."/>
            <person name="Lee G."/>
            <person name="Shin J.-H."/>
        </authorList>
    </citation>
    <scope>NUCLEOTIDE SEQUENCE [LARGE SCALE GENOMIC DNA]</scope>
    <source>
        <strain evidence="4 7">DSM 23020</strain>
    </source>
</reference>
<evidence type="ECO:0000313" key="7">
    <source>
        <dbReference type="Proteomes" id="UP000683429"/>
    </source>
</evidence>